<keyword evidence="2" id="KW-1185">Reference proteome</keyword>
<dbReference type="InterPro" id="IPR029016">
    <property type="entry name" value="GAF-like_dom_sf"/>
</dbReference>
<evidence type="ECO:0000313" key="1">
    <source>
        <dbReference type="EMBL" id="BBH24134.1"/>
    </source>
</evidence>
<sequence length="154" mass="17415">MKQLSHELEQLLDQIRADLGCDFCSIGLIHTEEQVIYWRYSSGQLNEKCRRITERTGRGIGETVIRIGRAVELVTSELFVTRRIQEFPILLAEKLASAFVVPIVVGRQTLAVLLAGNRREHVHVSIDRHLVLNAGAQLTAFIVQQQNNPNFSLI</sequence>
<protein>
    <submittedName>
        <fullName evidence="1">Histidine kinase</fullName>
    </submittedName>
</protein>
<dbReference type="Pfam" id="PF01590">
    <property type="entry name" value="GAF"/>
    <property type="match status" value="1"/>
</dbReference>
<dbReference type="InterPro" id="IPR003018">
    <property type="entry name" value="GAF"/>
</dbReference>
<accession>A0A3G9JMN7</accession>
<name>A0A3G9JMN7_9BACL</name>
<keyword evidence="1" id="KW-0808">Transferase</keyword>
<organism evidence="1 2">
    <name type="scientific">Paenibacillus baekrokdamisoli</name>
    <dbReference type="NCBI Taxonomy" id="1712516"/>
    <lineage>
        <taxon>Bacteria</taxon>
        <taxon>Bacillati</taxon>
        <taxon>Bacillota</taxon>
        <taxon>Bacilli</taxon>
        <taxon>Bacillales</taxon>
        <taxon>Paenibacillaceae</taxon>
        <taxon>Paenibacillus</taxon>
    </lineage>
</organism>
<gene>
    <name evidence="1" type="ORF">Back11_54790</name>
</gene>
<dbReference type="Proteomes" id="UP000275368">
    <property type="component" value="Chromosome"/>
</dbReference>
<dbReference type="KEGG" id="pbk:Back11_54790"/>
<dbReference type="EMBL" id="AP019308">
    <property type="protein sequence ID" value="BBH24134.1"/>
    <property type="molecule type" value="Genomic_DNA"/>
</dbReference>
<keyword evidence="1" id="KW-0418">Kinase</keyword>
<dbReference type="GO" id="GO:0016301">
    <property type="term" value="F:kinase activity"/>
    <property type="evidence" value="ECO:0007669"/>
    <property type="project" value="UniProtKB-KW"/>
</dbReference>
<dbReference type="AlphaFoldDB" id="A0A3G9JMN7"/>
<proteinExistence type="predicted"/>
<reference evidence="1 2" key="1">
    <citation type="submission" date="2018-11" db="EMBL/GenBank/DDBJ databases">
        <title>Complete genome sequence of Paenibacillus baekrokdamisoli strain KCTC 33723.</title>
        <authorList>
            <person name="Kang S.W."/>
            <person name="Lee K.C."/>
            <person name="Kim K.K."/>
            <person name="Kim J.S."/>
            <person name="Kim D.S."/>
            <person name="Ko S.H."/>
            <person name="Yang S.H."/>
            <person name="Lee J.S."/>
        </authorList>
    </citation>
    <scope>NUCLEOTIDE SEQUENCE [LARGE SCALE GENOMIC DNA]</scope>
    <source>
        <strain evidence="1 2">KCTC 33723</strain>
    </source>
</reference>
<dbReference type="Gene3D" id="3.30.450.40">
    <property type="match status" value="1"/>
</dbReference>
<dbReference type="RefSeq" id="WP_164523010.1">
    <property type="nucleotide sequence ID" value="NZ_JACHXC010000012.1"/>
</dbReference>
<evidence type="ECO:0000313" key="2">
    <source>
        <dbReference type="Proteomes" id="UP000275368"/>
    </source>
</evidence>
<dbReference type="SUPFAM" id="SSF55781">
    <property type="entry name" value="GAF domain-like"/>
    <property type="match status" value="1"/>
</dbReference>